<dbReference type="EMBL" id="JACHFN010000001">
    <property type="protein sequence ID" value="MBB5232914.1"/>
    <property type="molecule type" value="Genomic_DNA"/>
</dbReference>
<dbReference type="InterPro" id="IPR037205">
    <property type="entry name" value="ChaB_sf"/>
</dbReference>
<dbReference type="AlphaFoldDB" id="A0A7W8GC83"/>
<name>A0A7W8GC83_9DEIO</name>
<feature type="compositionally biased region" description="Basic and acidic residues" evidence="1">
    <location>
        <begin position="52"/>
        <end position="62"/>
    </location>
</feature>
<feature type="region of interest" description="Disordered" evidence="1">
    <location>
        <begin position="37"/>
        <end position="62"/>
    </location>
</feature>
<evidence type="ECO:0000313" key="2">
    <source>
        <dbReference type="EMBL" id="MBB5232914.1"/>
    </source>
</evidence>
<dbReference type="Gene3D" id="1.10.1740.70">
    <property type="entry name" value="ChaB"/>
    <property type="match status" value="1"/>
</dbReference>
<gene>
    <name evidence="2" type="ORF">HNQ09_000331</name>
</gene>
<protein>
    <submittedName>
        <fullName evidence="2">Uncharacterized protein</fullName>
    </submittedName>
</protein>
<accession>A0A7W8GC83</accession>
<reference evidence="2 3" key="1">
    <citation type="submission" date="2020-08" db="EMBL/GenBank/DDBJ databases">
        <title>Genomic Encyclopedia of Type Strains, Phase IV (KMG-IV): sequencing the most valuable type-strain genomes for metagenomic binning, comparative biology and taxonomic classification.</title>
        <authorList>
            <person name="Goeker M."/>
        </authorList>
    </citation>
    <scope>NUCLEOTIDE SEQUENCE [LARGE SCALE GENOMIC DNA]</scope>
    <source>
        <strain evidence="2 3">DSM 101791</strain>
    </source>
</reference>
<dbReference type="Proteomes" id="UP000525389">
    <property type="component" value="Unassembled WGS sequence"/>
</dbReference>
<comment type="caution">
    <text evidence="2">The sequence shown here is derived from an EMBL/GenBank/DDBJ whole genome shotgun (WGS) entry which is preliminary data.</text>
</comment>
<sequence length="62" mass="6732">MPSPSVAELPEAQVDQHTGHQKEVFLETCNHAPKEYGDEHSAFAVPHPAVKKAGEKENGQTP</sequence>
<organism evidence="2 3">
    <name type="scientific">Deinococcus budaensis</name>
    <dbReference type="NCBI Taxonomy" id="1665626"/>
    <lineage>
        <taxon>Bacteria</taxon>
        <taxon>Thermotogati</taxon>
        <taxon>Deinococcota</taxon>
        <taxon>Deinococci</taxon>
        <taxon>Deinococcales</taxon>
        <taxon>Deinococcaceae</taxon>
        <taxon>Deinococcus</taxon>
    </lineage>
</organism>
<evidence type="ECO:0000313" key="3">
    <source>
        <dbReference type="Proteomes" id="UP000525389"/>
    </source>
</evidence>
<dbReference type="SUPFAM" id="SSF140376">
    <property type="entry name" value="ChaB-like"/>
    <property type="match status" value="1"/>
</dbReference>
<keyword evidence="3" id="KW-1185">Reference proteome</keyword>
<proteinExistence type="predicted"/>
<evidence type="ECO:0000256" key="1">
    <source>
        <dbReference type="SAM" id="MobiDB-lite"/>
    </source>
</evidence>